<evidence type="ECO:0000256" key="2">
    <source>
        <dbReference type="RuleBase" id="RU003452"/>
    </source>
</evidence>
<evidence type="ECO:0000313" key="3">
    <source>
        <dbReference type="EMBL" id="KAK4442893.1"/>
    </source>
</evidence>
<dbReference type="Proteomes" id="UP001321760">
    <property type="component" value="Unassembled WGS sequence"/>
</dbReference>
<dbReference type="GO" id="GO:0016407">
    <property type="term" value="F:acetyltransferase activity"/>
    <property type="evidence" value="ECO:0007669"/>
    <property type="project" value="InterPro"/>
</dbReference>
<reference evidence="3" key="1">
    <citation type="journal article" date="2023" name="Mol. Phylogenet. Evol.">
        <title>Genome-scale phylogeny and comparative genomics of the fungal order Sordariales.</title>
        <authorList>
            <person name="Hensen N."/>
            <person name="Bonometti L."/>
            <person name="Westerberg I."/>
            <person name="Brannstrom I.O."/>
            <person name="Guillou S."/>
            <person name="Cros-Aarteil S."/>
            <person name="Calhoun S."/>
            <person name="Haridas S."/>
            <person name="Kuo A."/>
            <person name="Mondo S."/>
            <person name="Pangilinan J."/>
            <person name="Riley R."/>
            <person name="LaButti K."/>
            <person name="Andreopoulos B."/>
            <person name="Lipzen A."/>
            <person name="Chen C."/>
            <person name="Yan M."/>
            <person name="Daum C."/>
            <person name="Ng V."/>
            <person name="Clum A."/>
            <person name="Steindorff A."/>
            <person name="Ohm R.A."/>
            <person name="Martin F."/>
            <person name="Silar P."/>
            <person name="Natvig D.O."/>
            <person name="Lalanne C."/>
            <person name="Gautier V."/>
            <person name="Ament-Velasquez S.L."/>
            <person name="Kruys A."/>
            <person name="Hutchinson M.I."/>
            <person name="Powell A.J."/>
            <person name="Barry K."/>
            <person name="Miller A.N."/>
            <person name="Grigoriev I.V."/>
            <person name="Debuchy R."/>
            <person name="Gladieux P."/>
            <person name="Hiltunen Thoren M."/>
            <person name="Johannesson H."/>
        </authorList>
    </citation>
    <scope>NUCLEOTIDE SEQUENCE</scope>
    <source>
        <strain evidence="3">PSN243</strain>
    </source>
</reference>
<dbReference type="Pfam" id="PF00797">
    <property type="entry name" value="Acetyltransf_2"/>
    <property type="match status" value="1"/>
</dbReference>
<dbReference type="PANTHER" id="PTHR11786">
    <property type="entry name" value="N-HYDROXYARYLAMINE O-ACETYLTRANSFERASE"/>
    <property type="match status" value="1"/>
</dbReference>
<sequence length="311" mass="35465">MNGPMNGYAPEQIQLYFRHIGLPADDYHSRIKADPLGFLTTLMHRHLARIPFDSLALHYSPHRTLSLHPQALFHKLVVRGRGGYCMEVNTFFATVLRTLGYTLYSAGGRVSVGGVRSGWNHMLNLVTINDTRYVVDVGFGSNDMLHPVPLKDGEFDLIAPVRGKLEYRALAHHSDPSQRVWVYSVQQSEHAPWEDMYSFVEVEFFPEDFQVMNMPTSSAPQSFFVQNVMCMRVLLKEGMDEPEGLIILHRDYVKRRVGDNVEILQTLQTEEDRLKVLQEWFSITLGEDEKAAIRGFPSELRRKPPPGVGHA</sequence>
<evidence type="ECO:0000256" key="1">
    <source>
        <dbReference type="ARBA" id="ARBA00006547"/>
    </source>
</evidence>
<gene>
    <name evidence="3" type="ORF">QBC34DRAFT_223138</name>
</gene>
<organism evidence="3 4">
    <name type="scientific">Podospora aff. communis PSN243</name>
    <dbReference type="NCBI Taxonomy" id="3040156"/>
    <lineage>
        <taxon>Eukaryota</taxon>
        <taxon>Fungi</taxon>
        <taxon>Dikarya</taxon>
        <taxon>Ascomycota</taxon>
        <taxon>Pezizomycotina</taxon>
        <taxon>Sordariomycetes</taxon>
        <taxon>Sordariomycetidae</taxon>
        <taxon>Sordariales</taxon>
        <taxon>Podosporaceae</taxon>
        <taxon>Podospora</taxon>
    </lineage>
</organism>
<proteinExistence type="inferred from homology"/>
<dbReference type="EMBL" id="MU866004">
    <property type="protein sequence ID" value="KAK4442893.1"/>
    <property type="molecule type" value="Genomic_DNA"/>
</dbReference>
<dbReference type="Gene3D" id="3.30.2140.20">
    <property type="match status" value="1"/>
</dbReference>
<evidence type="ECO:0000313" key="4">
    <source>
        <dbReference type="Proteomes" id="UP001321760"/>
    </source>
</evidence>
<keyword evidence="2" id="KW-0012">Acyltransferase</keyword>
<dbReference type="AlphaFoldDB" id="A0AAV9G298"/>
<dbReference type="PANTHER" id="PTHR11786:SF0">
    <property type="entry name" value="ARYLAMINE N-ACETYLTRANSFERASE 4-RELATED"/>
    <property type="match status" value="1"/>
</dbReference>
<protein>
    <submittedName>
        <fullName evidence="3">Arylamine N-acetyltransferase, pineal gland isozyme NAT-3</fullName>
    </submittedName>
</protein>
<dbReference type="InterPro" id="IPR053710">
    <property type="entry name" value="Arylamine_NAT_domain_sf"/>
</dbReference>
<comment type="similarity">
    <text evidence="1 2">Belongs to the arylamine N-acetyltransferase family.</text>
</comment>
<keyword evidence="2" id="KW-0808">Transferase</keyword>
<name>A0AAV9G298_9PEZI</name>
<dbReference type="InterPro" id="IPR001447">
    <property type="entry name" value="Arylamine_N-AcTrfase"/>
</dbReference>
<keyword evidence="4" id="KW-1185">Reference proteome</keyword>
<dbReference type="PRINTS" id="PR01543">
    <property type="entry name" value="ANATRNSFRASE"/>
</dbReference>
<comment type="caution">
    <text evidence="3">The sequence shown here is derived from an EMBL/GenBank/DDBJ whole genome shotgun (WGS) entry which is preliminary data.</text>
</comment>
<dbReference type="SUPFAM" id="SSF54001">
    <property type="entry name" value="Cysteine proteinases"/>
    <property type="match status" value="1"/>
</dbReference>
<dbReference type="InterPro" id="IPR038765">
    <property type="entry name" value="Papain-like_cys_pep_sf"/>
</dbReference>
<accession>A0AAV9G298</accession>
<reference evidence="3" key="2">
    <citation type="submission" date="2023-05" db="EMBL/GenBank/DDBJ databases">
        <authorList>
            <consortium name="Lawrence Berkeley National Laboratory"/>
            <person name="Steindorff A."/>
            <person name="Hensen N."/>
            <person name="Bonometti L."/>
            <person name="Westerberg I."/>
            <person name="Brannstrom I.O."/>
            <person name="Guillou S."/>
            <person name="Cros-Aarteil S."/>
            <person name="Calhoun S."/>
            <person name="Haridas S."/>
            <person name="Kuo A."/>
            <person name="Mondo S."/>
            <person name="Pangilinan J."/>
            <person name="Riley R."/>
            <person name="Labutti K."/>
            <person name="Andreopoulos B."/>
            <person name="Lipzen A."/>
            <person name="Chen C."/>
            <person name="Yanf M."/>
            <person name="Daum C."/>
            <person name="Ng V."/>
            <person name="Clum A."/>
            <person name="Ohm R."/>
            <person name="Martin F."/>
            <person name="Silar P."/>
            <person name="Natvig D."/>
            <person name="Lalanne C."/>
            <person name="Gautier V."/>
            <person name="Ament-Velasquez S.L."/>
            <person name="Kruys A."/>
            <person name="Hutchinson M.I."/>
            <person name="Powell A.J."/>
            <person name="Barry K."/>
            <person name="Miller A.N."/>
            <person name="Grigoriev I.V."/>
            <person name="Debuchy R."/>
            <person name="Gladieux P."/>
            <person name="Thoren M.H."/>
            <person name="Johannesson H."/>
        </authorList>
    </citation>
    <scope>NUCLEOTIDE SEQUENCE</scope>
    <source>
        <strain evidence="3">PSN243</strain>
    </source>
</reference>